<dbReference type="InterPro" id="IPR005084">
    <property type="entry name" value="CBM6"/>
</dbReference>
<feature type="signal peptide" evidence="11">
    <location>
        <begin position="1"/>
        <end position="27"/>
    </location>
</feature>
<dbReference type="EC" id="3.2.1.39" evidence="3"/>
<evidence type="ECO:0000259" key="12">
    <source>
        <dbReference type="PROSITE" id="PS51175"/>
    </source>
</evidence>
<dbReference type="PANTHER" id="PTHR31983">
    <property type="entry name" value="ENDO-1,3(4)-BETA-GLUCANASE 1"/>
    <property type="match status" value="1"/>
</dbReference>
<comment type="catalytic activity">
    <reaction evidence="1">
        <text>Hydrolysis of (1-&gt;3)-beta-D-glucosidic linkages in (1-&gt;3)-beta-D-glucans.</text>
        <dbReference type="EC" id="3.2.1.39"/>
    </reaction>
</comment>
<feature type="domain" description="CBM6" evidence="12">
    <location>
        <begin position="777"/>
        <end position="907"/>
    </location>
</feature>
<feature type="region of interest" description="Disordered" evidence="10">
    <location>
        <begin position="736"/>
        <end position="771"/>
    </location>
</feature>
<dbReference type="Pfam" id="PF03422">
    <property type="entry name" value="CBM_6"/>
    <property type="match status" value="1"/>
</dbReference>
<organism evidence="13 14">
    <name type="scientific">Saccharothrix variisporea</name>
    <dbReference type="NCBI Taxonomy" id="543527"/>
    <lineage>
        <taxon>Bacteria</taxon>
        <taxon>Bacillati</taxon>
        <taxon>Actinomycetota</taxon>
        <taxon>Actinomycetes</taxon>
        <taxon>Pseudonocardiales</taxon>
        <taxon>Pseudonocardiaceae</taxon>
        <taxon>Saccharothrix</taxon>
    </lineage>
</organism>
<keyword evidence="7" id="KW-0326">Glycosidase</keyword>
<dbReference type="PROSITE" id="PS52008">
    <property type="entry name" value="GH81"/>
    <property type="match status" value="1"/>
</dbReference>
<evidence type="ECO:0000256" key="6">
    <source>
        <dbReference type="ARBA" id="ARBA00023277"/>
    </source>
</evidence>
<evidence type="ECO:0000256" key="8">
    <source>
        <dbReference type="ARBA" id="ARBA00023316"/>
    </source>
</evidence>
<feature type="chain" id="PRO_5019785929" description="glucan endo-1,3-beta-D-glucosidase" evidence="11">
    <location>
        <begin position="28"/>
        <end position="908"/>
    </location>
</feature>
<dbReference type="EMBL" id="RBXR01000001">
    <property type="protein sequence ID" value="RKT69606.1"/>
    <property type="molecule type" value="Genomic_DNA"/>
</dbReference>
<gene>
    <name evidence="13" type="ORF">DFJ66_2840</name>
</gene>
<dbReference type="InterPro" id="IPR040720">
    <property type="entry name" value="GH81_C"/>
</dbReference>
<dbReference type="GO" id="GO:0042973">
    <property type="term" value="F:glucan endo-1,3-beta-D-glucosidase activity"/>
    <property type="evidence" value="ECO:0007669"/>
    <property type="project" value="UniProtKB-EC"/>
</dbReference>
<keyword evidence="14" id="KW-1185">Reference proteome</keyword>
<dbReference type="InterPro" id="IPR008979">
    <property type="entry name" value="Galactose-bd-like_sf"/>
</dbReference>
<evidence type="ECO:0000256" key="9">
    <source>
        <dbReference type="ARBA" id="ARBA00023326"/>
    </source>
</evidence>
<evidence type="ECO:0000256" key="5">
    <source>
        <dbReference type="ARBA" id="ARBA00022801"/>
    </source>
</evidence>
<dbReference type="PANTHER" id="PTHR31983:SF0">
    <property type="entry name" value="GLUCAN ENDO-1,3-BETA-D-GLUCOSIDASE 2"/>
    <property type="match status" value="1"/>
</dbReference>
<dbReference type="SUPFAM" id="SSF49785">
    <property type="entry name" value="Galactose-binding domain-like"/>
    <property type="match status" value="1"/>
</dbReference>
<protein>
    <recommendedName>
        <fullName evidence="3">glucan endo-1,3-beta-D-glucosidase</fullName>
        <ecNumber evidence="3">3.2.1.39</ecNumber>
    </recommendedName>
</protein>
<feature type="compositionally biased region" description="Low complexity" evidence="10">
    <location>
        <begin position="743"/>
        <end position="771"/>
    </location>
</feature>
<dbReference type="GO" id="GO:0030246">
    <property type="term" value="F:carbohydrate binding"/>
    <property type="evidence" value="ECO:0007669"/>
    <property type="project" value="InterPro"/>
</dbReference>
<evidence type="ECO:0000256" key="11">
    <source>
        <dbReference type="SAM" id="SignalP"/>
    </source>
</evidence>
<dbReference type="Gene3D" id="2.60.120.260">
    <property type="entry name" value="Galactose-binding domain-like"/>
    <property type="match status" value="1"/>
</dbReference>
<evidence type="ECO:0000256" key="10">
    <source>
        <dbReference type="SAM" id="MobiDB-lite"/>
    </source>
</evidence>
<proteinExistence type="inferred from homology"/>
<dbReference type="GO" id="GO:0052861">
    <property type="term" value="F:endo-1,3(4)-beta-glucanase activity"/>
    <property type="evidence" value="ECO:0007669"/>
    <property type="project" value="InterPro"/>
</dbReference>
<name>A0A495X8B2_9PSEU</name>
<reference evidence="13 14" key="1">
    <citation type="submission" date="2018-10" db="EMBL/GenBank/DDBJ databases">
        <title>Sequencing the genomes of 1000 actinobacteria strains.</title>
        <authorList>
            <person name="Klenk H.-P."/>
        </authorList>
    </citation>
    <scope>NUCLEOTIDE SEQUENCE [LARGE SCALE GENOMIC DNA]</scope>
    <source>
        <strain evidence="13 14">DSM 43911</strain>
    </source>
</reference>
<dbReference type="RefSeq" id="WP_246029756.1">
    <property type="nucleotide sequence ID" value="NZ_JBIUBA010000052.1"/>
</dbReference>
<dbReference type="GO" id="GO:0071555">
    <property type="term" value="P:cell wall organization"/>
    <property type="evidence" value="ECO:0007669"/>
    <property type="project" value="UniProtKB-KW"/>
</dbReference>
<dbReference type="InterPro" id="IPR005200">
    <property type="entry name" value="Endo-beta-glucanase"/>
</dbReference>
<dbReference type="Gene3D" id="2.70.98.30">
    <property type="entry name" value="Golgi alpha-mannosidase II, domain 4"/>
    <property type="match status" value="1"/>
</dbReference>
<dbReference type="InterPro" id="IPR006584">
    <property type="entry name" value="Cellulose-bd_IV"/>
</dbReference>
<keyword evidence="4 11" id="KW-0732">Signal</keyword>
<evidence type="ECO:0000256" key="3">
    <source>
        <dbReference type="ARBA" id="ARBA00012780"/>
    </source>
</evidence>
<comment type="similarity">
    <text evidence="2">Belongs to the glycosyl hydrolase 81 family.</text>
</comment>
<dbReference type="Proteomes" id="UP000272729">
    <property type="component" value="Unassembled WGS sequence"/>
</dbReference>
<evidence type="ECO:0000256" key="4">
    <source>
        <dbReference type="ARBA" id="ARBA00022729"/>
    </source>
</evidence>
<evidence type="ECO:0000313" key="13">
    <source>
        <dbReference type="EMBL" id="RKT69606.1"/>
    </source>
</evidence>
<dbReference type="GO" id="GO:0000272">
    <property type="term" value="P:polysaccharide catabolic process"/>
    <property type="evidence" value="ECO:0007669"/>
    <property type="project" value="UniProtKB-KW"/>
</dbReference>
<keyword evidence="6" id="KW-0119">Carbohydrate metabolism</keyword>
<evidence type="ECO:0000256" key="1">
    <source>
        <dbReference type="ARBA" id="ARBA00000382"/>
    </source>
</evidence>
<keyword evidence="9" id="KW-0624">Polysaccharide degradation</keyword>
<evidence type="ECO:0000256" key="7">
    <source>
        <dbReference type="ARBA" id="ARBA00023295"/>
    </source>
</evidence>
<keyword evidence="5" id="KW-0378">Hydrolase</keyword>
<comment type="caution">
    <text evidence="13">The sequence shown here is derived from an EMBL/GenBank/DDBJ whole genome shotgun (WGS) entry which is preliminary data.</text>
</comment>
<dbReference type="Pfam" id="PF17652">
    <property type="entry name" value="Glyco_hydro81C"/>
    <property type="match status" value="1"/>
</dbReference>
<accession>A0A495X8B2</accession>
<dbReference type="AlphaFoldDB" id="A0A495X8B2"/>
<dbReference type="SMART" id="SM00606">
    <property type="entry name" value="CBD_IV"/>
    <property type="match status" value="1"/>
</dbReference>
<evidence type="ECO:0000256" key="2">
    <source>
        <dbReference type="ARBA" id="ARBA00010730"/>
    </source>
</evidence>
<keyword evidence="8" id="KW-0961">Cell wall biogenesis/degradation</keyword>
<evidence type="ECO:0000313" key="14">
    <source>
        <dbReference type="Proteomes" id="UP000272729"/>
    </source>
</evidence>
<dbReference type="PROSITE" id="PS51175">
    <property type="entry name" value="CBM6"/>
    <property type="match status" value="1"/>
</dbReference>
<sequence>MRSLRLAVPALLVAALVPFALPGPAGAVTVGAGSYAPSRPAGALGPVDSSGTPLTPKVTARMAGKPVPTNDWWSSLVFQRYPGNPYSENVYAHPLTFHAAAQGLGVGYPTSPNVTPDGTFYEFVHQDDLFVGVGGLNAPRTQVDGWSDWTVSPLWTDGSRTLRTTIGHGSPYVYAEASGGLARVAFNGATTVWSNTGTTLGVTINGHDYALFATSTWTLTGTAEATANAAFFSVAVLPSRDALSLFQRYAFSFVTDTKVSWTYDTASAQLTATYTATTTARQGTQTGTLQALYRHQWLNSADAVTAYRYTSPRGEMRLREGASFSTRTAFNGVLPALPLSSQADQTRLRAEIDQELSAADPWKGAVDTYWTGKALWRLAALARVANQIGYTAGRDRLLTLVRDRLTDWLTASDGETERHFAYDPTWGTLIGYRASYGSDQELNDHHFHYGYYVLAAAVLAQHDPAWASDSRYGGMVKLLVKDANNYDRGETRFPFLRHFDAYAGHGWASGHAGFAHGNNEESSSEAMMFATAAVLFGQATGDTALRDAGIYLHTTQETAIGQYWFDKDNAVFPASFGHDTLGIVWGAGGTYGTWWTANPEEIHGINMLPITGGSLYHAAWKSDITQNIAELRANNGGTEVEWRDVILQFQALADPASALSAYGSGLEPESGDSRAHAYHWLTSLNTYGTPDTSVTANTPTHAVLSKNGARTYVAYNPTASAVTVTFSDGQTLAVPAGTTAWRGPSGSSTDSGSGSTPTTTTTTTTTTAPPAGRDAFATIQAESYDQHNGLATETTSDTGGGSNVSHIANGDWALYRGVDFGSRTATQFSARVASGAAGGVSGLVEIRLGSPTGTVVGSFAIANTGGWQSWRTVPANLTATTGRHDVYLTFTSGQPADFVNVNWLTFGQ</sequence>
<dbReference type="CDD" id="cd04084">
    <property type="entry name" value="CBM6_xylanase-like"/>
    <property type="match status" value="1"/>
</dbReference>